<evidence type="ECO:0000313" key="1">
    <source>
        <dbReference type="EMBL" id="MBU2712661.1"/>
    </source>
</evidence>
<dbReference type="RefSeq" id="WP_215820888.1">
    <property type="nucleotide sequence ID" value="NZ_JAGSOY010000044.1"/>
</dbReference>
<name>A0ABS5ZF23_9GAMM</name>
<comment type="caution">
    <text evidence="1">The sequence shown here is derived from an EMBL/GenBank/DDBJ whole genome shotgun (WGS) entry which is preliminary data.</text>
</comment>
<dbReference type="EMBL" id="JAGSOY010000044">
    <property type="protein sequence ID" value="MBU2712661.1"/>
    <property type="molecule type" value="Genomic_DNA"/>
</dbReference>
<proteinExistence type="predicted"/>
<gene>
    <name evidence="1" type="ORF">KCG35_16455</name>
</gene>
<keyword evidence="2" id="KW-1185">Reference proteome</keyword>
<dbReference type="Proteomes" id="UP000690515">
    <property type="component" value="Unassembled WGS sequence"/>
</dbReference>
<organism evidence="1 2">
    <name type="scientific">Zooshikella harenae</name>
    <dbReference type="NCBI Taxonomy" id="2827238"/>
    <lineage>
        <taxon>Bacteria</taxon>
        <taxon>Pseudomonadati</taxon>
        <taxon>Pseudomonadota</taxon>
        <taxon>Gammaproteobacteria</taxon>
        <taxon>Oceanospirillales</taxon>
        <taxon>Zooshikellaceae</taxon>
        <taxon>Zooshikella</taxon>
    </lineage>
</organism>
<accession>A0ABS5ZF23</accession>
<evidence type="ECO:0000313" key="2">
    <source>
        <dbReference type="Proteomes" id="UP000690515"/>
    </source>
</evidence>
<reference evidence="1 2" key="1">
    <citation type="submission" date="2021-04" db="EMBL/GenBank/DDBJ databases">
        <authorList>
            <person name="Pira H."/>
            <person name="Risdian C."/>
            <person name="Wink J."/>
        </authorList>
    </citation>
    <scope>NUCLEOTIDE SEQUENCE [LARGE SCALE GENOMIC DNA]</scope>
    <source>
        <strain evidence="1 2">WH53</strain>
    </source>
</reference>
<sequence>MAGFKRVSKDRAYLFSIPIDNQGTPSGKASLLPNRLIAKKSKVVKSSTMYEHGQDK</sequence>
<protein>
    <submittedName>
        <fullName evidence="1">Uncharacterized protein</fullName>
    </submittedName>
</protein>